<reference evidence="3 4" key="1">
    <citation type="journal article" date="2001" name="J. Bacteriol.">
        <title>Genome sequence and comparative analysis of the solvent-producing bacterium Clostridium acetobutylicum.</title>
        <authorList>
            <person name="Nolling J."/>
            <person name="Breton G."/>
            <person name="Omelchenko M.V."/>
            <person name="Makarova K.S."/>
            <person name="Zeng Q."/>
            <person name="Gibson R."/>
            <person name="Lee H.M."/>
            <person name="Dubois J."/>
            <person name="Qiu D."/>
            <person name="Hitti J."/>
            <person name="Wolf Y.I."/>
            <person name="Tatusov R.L."/>
            <person name="Sabathe F."/>
            <person name="Doucette-Stamm L."/>
            <person name="Soucaille P."/>
            <person name="Daly M.J."/>
            <person name="Bennett G.N."/>
            <person name="Koonin E.V."/>
            <person name="Smith D.R."/>
        </authorList>
    </citation>
    <scope>NUCLEOTIDE SEQUENCE [LARGE SCALE GENOMIC DNA]</scope>
    <source>
        <strain evidence="4">ATCC 824 / DSM 792 / JCM 1419 / LMG 5710 / VKM B-1787</strain>
    </source>
</reference>
<dbReference type="PIR" id="B97240">
    <property type="entry name" value="B97240"/>
</dbReference>
<dbReference type="HOGENOM" id="CLU_1092815_0_0_9"/>
<evidence type="ECO:0000256" key="1">
    <source>
        <dbReference type="SAM" id="Phobius"/>
    </source>
</evidence>
<keyword evidence="4" id="KW-1185">Reference proteome</keyword>
<feature type="transmembrane region" description="Helical" evidence="1">
    <location>
        <begin position="190"/>
        <end position="215"/>
    </location>
</feature>
<dbReference type="eggNOG" id="COG0840">
    <property type="taxonomic scope" value="Bacteria"/>
</dbReference>
<gene>
    <name evidence="3" type="ordered locus">CA_C2765</name>
</gene>
<dbReference type="CDD" id="cd19411">
    <property type="entry name" value="MCP2201-like_sensor"/>
    <property type="match status" value="1"/>
</dbReference>
<organism evidence="3 4">
    <name type="scientific">Clostridium acetobutylicum (strain ATCC 824 / DSM 792 / JCM 1419 / IAM 19013 / LMG 5710 / NBRC 13948 / NRRL B-527 / VKM B-1787 / 2291 / W)</name>
    <dbReference type="NCBI Taxonomy" id="272562"/>
    <lineage>
        <taxon>Bacteria</taxon>
        <taxon>Bacillati</taxon>
        <taxon>Bacillota</taxon>
        <taxon>Clostridia</taxon>
        <taxon>Eubacteriales</taxon>
        <taxon>Clostridiaceae</taxon>
        <taxon>Clostridium</taxon>
    </lineage>
</organism>
<sequence length="254" mass="29128">MKSMASPKIFTKLILSFIFVAVISAFAGIVGILDMSKVDINLESMYEIDMKRTNILYELKTNVNDIKADTNLILKSTNEVKSDNIIDKIAKLVKEDDRLIYNYKKVIVMEKDKELFSEFEVNLKKWRASRNKVISYVVAGEYEAAIKEFDSTTSHYSDIMLNKLNLYIDYSKDITIYNYGDIKGQYKSAIMFSSILVIASIVVAIIMGIVLAKYICKNLLKIKSLPERLDEFEQTIDFDKVDKIVKKVIMSNSQ</sequence>
<dbReference type="EMBL" id="AE001437">
    <property type="protein sequence ID" value="AAK80709.1"/>
    <property type="molecule type" value="Genomic_DNA"/>
</dbReference>
<proteinExistence type="predicted"/>
<accession>Q97FH4</accession>
<evidence type="ECO:0000313" key="3">
    <source>
        <dbReference type="EMBL" id="AAK80709.1"/>
    </source>
</evidence>
<dbReference type="InterPro" id="IPR047347">
    <property type="entry name" value="YvaQ-like_sensor"/>
</dbReference>
<dbReference type="KEGG" id="cac:CA_C2765"/>
<dbReference type="Proteomes" id="UP000000814">
    <property type="component" value="Chromosome"/>
</dbReference>
<dbReference type="Pfam" id="PF12729">
    <property type="entry name" value="4HB_MCP_1"/>
    <property type="match status" value="1"/>
</dbReference>
<evidence type="ECO:0000313" key="4">
    <source>
        <dbReference type="Proteomes" id="UP000000814"/>
    </source>
</evidence>
<feature type="domain" description="Chemotaxis methyl-accepting receptor HlyB-like 4HB MCP" evidence="2">
    <location>
        <begin position="8"/>
        <end position="173"/>
    </location>
</feature>
<keyword evidence="1" id="KW-0812">Transmembrane</keyword>
<keyword evidence="1" id="KW-1133">Transmembrane helix</keyword>
<evidence type="ECO:0000259" key="2">
    <source>
        <dbReference type="Pfam" id="PF12729"/>
    </source>
</evidence>
<dbReference type="STRING" id="272562.CA_C2765"/>
<dbReference type="PATRIC" id="fig|272562.8.peg.2952"/>
<name>Q97FH4_CLOAB</name>
<dbReference type="AlphaFoldDB" id="Q97FH4"/>
<protein>
    <submittedName>
        <fullName evidence="3">Similar to uncharacterized domain of sensory transducer protein</fullName>
    </submittedName>
</protein>
<keyword evidence="1" id="KW-0472">Membrane</keyword>
<dbReference type="InterPro" id="IPR024478">
    <property type="entry name" value="HlyB_4HB_MCP"/>
</dbReference>
<dbReference type="OrthoDB" id="1887545at2"/>